<dbReference type="PANTHER" id="PTHR30572">
    <property type="entry name" value="MEMBRANE COMPONENT OF TRANSPORTER-RELATED"/>
    <property type="match status" value="1"/>
</dbReference>
<feature type="transmembrane region" description="Helical" evidence="7">
    <location>
        <begin position="526"/>
        <end position="551"/>
    </location>
</feature>
<dbReference type="InterPro" id="IPR003838">
    <property type="entry name" value="ABC3_permease_C"/>
</dbReference>
<feature type="transmembrane region" description="Helical" evidence="7">
    <location>
        <begin position="796"/>
        <end position="819"/>
    </location>
</feature>
<feature type="transmembrane region" description="Helical" evidence="7">
    <location>
        <begin position="472"/>
        <end position="490"/>
    </location>
</feature>
<feature type="transmembrane region" description="Helical" evidence="7">
    <location>
        <begin position="432"/>
        <end position="451"/>
    </location>
</feature>
<reference evidence="9" key="1">
    <citation type="submission" date="2022-06" db="EMBL/GenBank/DDBJ databases">
        <title>Ornithinimicrobium HY1793.</title>
        <authorList>
            <person name="Huang Y."/>
        </authorList>
    </citation>
    <scope>NUCLEOTIDE SEQUENCE</scope>
    <source>
        <strain evidence="9">HY1793</strain>
    </source>
</reference>
<feature type="transmembrane region" description="Helical" evidence="7">
    <location>
        <begin position="353"/>
        <end position="376"/>
    </location>
</feature>
<feature type="domain" description="ABC3 transporter permease C-terminal" evidence="8">
    <location>
        <begin position="804"/>
        <end position="918"/>
    </location>
</feature>
<name>A0ABY4YU70_9MICO</name>
<evidence type="ECO:0000256" key="7">
    <source>
        <dbReference type="SAM" id="Phobius"/>
    </source>
</evidence>
<protein>
    <submittedName>
        <fullName evidence="9">ABC transporter permease</fullName>
    </submittedName>
</protein>
<evidence type="ECO:0000256" key="6">
    <source>
        <dbReference type="ARBA" id="ARBA00038076"/>
    </source>
</evidence>
<dbReference type="Proteomes" id="UP001056455">
    <property type="component" value="Chromosome"/>
</dbReference>
<dbReference type="RefSeq" id="WP_252593695.1">
    <property type="nucleotide sequence ID" value="NZ_CP099489.1"/>
</dbReference>
<evidence type="ECO:0000256" key="2">
    <source>
        <dbReference type="ARBA" id="ARBA00022475"/>
    </source>
</evidence>
<dbReference type="InterPro" id="IPR050250">
    <property type="entry name" value="Macrolide_Exporter_MacB"/>
</dbReference>
<dbReference type="Pfam" id="PF02687">
    <property type="entry name" value="FtsX"/>
    <property type="match status" value="1"/>
</dbReference>
<gene>
    <name evidence="9" type="ORF">NF556_01255</name>
</gene>
<comment type="subcellular location">
    <subcellularLocation>
        <location evidence="1">Cell membrane</location>
        <topology evidence="1">Multi-pass membrane protein</topology>
    </subcellularLocation>
</comment>
<feature type="transmembrane region" description="Helical" evidence="7">
    <location>
        <begin position="397"/>
        <end position="420"/>
    </location>
</feature>
<evidence type="ECO:0000256" key="3">
    <source>
        <dbReference type="ARBA" id="ARBA00022692"/>
    </source>
</evidence>
<dbReference type="PANTHER" id="PTHR30572:SF4">
    <property type="entry name" value="ABC TRANSPORTER PERMEASE YTRF"/>
    <property type="match status" value="1"/>
</dbReference>
<evidence type="ECO:0000256" key="5">
    <source>
        <dbReference type="ARBA" id="ARBA00023136"/>
    </source>
</evidence>
<evidence type="ECO:0000259" key="8">
    <source>
        <dbReference type="Pfam" id="PF02687"/>
    </source>
</evidence>
<feature type="transmembrane region" description="Helical" evidence="7">
    <location>
        <begin position="898"/>
        <end position="922"/>
    </location>
</feature>
<accession>A0ABY4YU70</accession>
<evidence type="ECO:0000256" key="1">
    <source>
        <dbReference type="ARBA" id="ARBA00004651"/>
    </source>
</evidence>
<dbReference type="EMBL" id="CP099489">
    <property type="protein sequence ID" value="USQ80319.1"/>
    <property type="molecule type" value="Genomic_DNA"/>
</dbReference>
<keyword evidence="2" id="KW-1003">Cell membrane</keyword>
<evidence type="ECO:0000256" key="4">
    <source>
        <dbReference type="ARBA" id="ARBA00022989"/>
    </source>
</evidence>
<proteinExistence type="inferred from homology"/>
<feature type="transmembrane region" description="Helical" evidence="7">
    <location>
        <begin position="852"/>
        <end position="878"/>
    </location>
</feature>
<sequence length="936" mass="98006">MSRHSVSRLPGRAGVLRKQFLADPWPSLLLALLVLLVAAASTLWPRYILDMNGRQVPYQVEALSAQQRDMTAFWSATIVPAADREYTSAEDTWGPVFNGLEEVRQAQPEPLRSMLQQGDFFIELGKNDTGLVPPEGTEFARVHIQQRVDPHLAEHVDLVSGDWPEMVLNESPQLPAENIPEGTASGPIQVLLLDDAAKQLNLEAGDVFEQFEITGTFTPTDPDAARWAHMPNSTTVGKIFSGDSGLHGYVTAYLPPENPGSTGAITNNNMNLFYPLDGAAVPGDQVDLVTAQLIQLSATQQDLRVPDSEEGWNTTFNSPDIELSEPPIQTTFGTEVLSTFEGLSQQQRATASILAVVAAGPIGVALAVFALAARLITSRRQPALALATARGGSSAQVRGAMLLEGLALGLPAAVLGHYAANLVNANASGWTEWVPVALIGLAPAVLLAATASTASRSSRSDLSSKGASRLRVLVEVVVLVLAGLAVWRLFDRGLTGVEETPAASGEEAVAVQVDTGVDLLMAATPILLALAACVITLRIYPVPVHAVMAFFRGRRGLTNFLGAARAVRDPAGGMVPALAVILGVSVAVLSSVLSSTISAGAEQAAWQSAGGDVRLSGPSWSEEDVEPLREVDGVEQIAVIGSAADSHDLTGEVTERGLTVYVVDEALQEVWADTPVGPLPDELFSGSSTTPVVSGGSFEADTGTGTLGSRGEVEIVGHIDGLAGVRTRGAFVVVDRAAWEATGGTNPSGEVVLVAASDPGQTDELATALNQVVPNALAETPRDKLTTFEESPVTGAMLWFFAAAVVATTVLTALAVVFVQLMGAAARTSLFTVLRTLGLSQRQARALTAWELGPLVAIAFVVGAGLGVLVPWLLLRAINLTGLTGGATQPTLALDWTVLGPVILGILVTVAIAIAVSAAMSGRADLVNQLRRGEER</sequence>
<keyword evidence="10" id="KW-1185">Reference proteome</keyword>
<keyword evidence="5 7" id="KW-0472">Membrane</keyword>
<keyword evidence="3 7" id="KW-0812">Transmembrane</keyword>
<feature type="transmembrane region" description="Helical" evidence="7">
    <location>
        <begin position="571"/>
        <end position="593"/>
    </location>
</feature>
<evidence type="ECO:0000313" key="10">
    <source>
        <dbReference type="Proteomes" id="UP001056455"/>
    </source>
</evidence>
<keyword evidence="4 7" id="KW-1133">Transmembrane helix</keyword>
<evidence type="ECO:0000313" key="9">
    <source>
        <dbReference type="EMBL" id="USQ80319.1"/>
    </source>
</evidence>
<comment type="similarity">
    <text evidence="6">Belongs to the ABC-4 integral membrane protein family.</text>
</comment>
<organism evidence="9 10">
    <name type="scientific">Ornithinimicrobium faecis</name>
    <dbReference type="NCBI Taxonomy" id="2934158"/>
    <lineage>
        <taxon>Bacteria</taxon>
        <taxon>Bacillati</taxon>
        <taxon>Actinomycetota</taxon>
        <taxon>Actinomycetes</taxon>
        <taxon>Micrococcales</taxon>
        <taxon>Ornithinimicrobiaceae</taxon>
        <taxon>Ornithinimicrobium</taxon>
    </lineage>
</organism>